<reference evidence="1" key="1">
    <citation type="journal article" date="2022" name="bioRxiv">
        <title>Sequencing and chromosome-scale assembly of the giantPleurodeles waltlgenome.</title>
        <authorList>
            <person name="Brown T."/>
            <person name="Elewa A."/>
            <person name="Iarovenko S."/>
            <person name="Subramanian E."/>
            <person name="Araus A.J."/>
            <person name="Petzold A."/>
            <person name="Susuki M."/>
            <person name="Suzuki K.-i.T."/>
            <person name="Hayashi T."/>
            <person name="Toyoda A."/>
            <person name="Oliveira C."/>
            <person name="Osipova E."/>
            <person name="Leigh N.D."/>
            <person name="Simon A."/>
            <person name="Yun M.H."/>
        </authorList>
    </citation>
    <scope>NUCLEOTIDE SEQUENCE</scope>
    <source>
        <strain evidence="1">20211129_DDA</strain>
        <tissue evidence="1">Liver</tissue>
    </source>
</reference>
<comment type="caution">
    <text evidence="1">The sequence shown here is derived from an EMBL/GenBank/DDBJ whole genome shotgun (WGS) entry which is preliminary data.</text>
</comment>
<protein>
    <submittedName>
        <fullName evidence="1">Uncharacterized protein</fullName>
    </submittedName>
</protein>
<dbReference type="AlphaFoldDB" id="A0AAV7KU91"/>
<dbReference type="Proteomes" id="UP001066276">
    <property type="component" value="Chromosome 12"/>
</dbReference>
<accession>A0AAV7KU91</accession>
<proteinExistence type="predicted"/>
<sequence length="88" mass="10261">MGDKTGKLLAWLERRYRERTWVLRVKNSQRVTQTTGAAIAETFADYYKNLYASRTEMSAEDCEDFLRDIHVPELKKDGRDALEAVMTE</sequence>
<evidence type="ECO:0000313" key="1">
    <source>
        <dbReference type="EMBL" id="KAJ1081797.1"/>
    </source>
</evidence>
<keyword evidence="2" id="KW-1185">Reference proteome</keyword>
<name>A0AAV7KU91_PLEWA</name>
<dbReference type="EMBL" id="JANPWB010000016">
    <property type="protein sequence ID" value="KAJ1081797.1"/>
    <property type="molecule type" value="Genomic_DNA"/>
</dbReference>
<gene>
    <name evidence="1" type="ORF">NDU88_001972</name>
</gene>
<organism evidence="1 2">
    <name type="scientific">Pleurodeles waltl</name>
    <name type="common">Iberian ribbed newt</name>
    <dbReference type="NCBI Taxonomy" id="8319"/>
    <lineage>
        <taxon>Eukaryota</taxon>
        <taxon>Metazoa</taxon>
        <taxon>Chordata</taxon>
        <taxon>Craniata</taxon>
        <taxon>Vertebrata</taxon>
        <taxon>Euteleostomi</taxon>
        <taxon>Amphibia</taxon>
        <taxon>Batrachia</taxon>
        <taxon>Caudata</taxon>
        <taxon>Salamandroidea</taxon>
        <taxon>Salamandridae</taxon>
        <taxon>Pleurodelinae</taxon>
        <taxon>Pleurodeles</taxon>
    </lineage>
</organism>
<evidence type="ECO:0000313" key="2">
    <source>
        <dbReference type="Proteomes" id="UP001066276"/>
    </source>
</evidence>